<gene>
    <name evidence="1" type="ORF">METZ01_LOCUS286273</name>
</gene>
<protein>
    <submittedName>
        <fullName evidence="1">Uncharacterized protein</fullName>
    </submittedName>
</protein>
<dbReference type="EMBL" id="UINC01085656">
    <property type="protein sequence ID" value="SVC33419.1"/>
    <property type="molecule type" value="Genomic_DNA"/>
</dbReference>
<proteinExistence type="predicted"/>
<dbReference type="AlphaFoldDB" id="A0A382L9W7"/>
<evidence type="ECO:0000313" key="1">
    <source>
        <dbReference type="EMBL" id="SVC33419.1"/>
    </source>
</evidence>
<sequence>MGLLVGDLLGMSQVDCDVPGYTKGELWQWTNFRQKLFP</sequence>
<accession>A0A382L9W7</accession>
<name>A0A382L9W7_9ZZZZ</name>
<reference evidence="1" key="1">
    <citation type="submission" date="2018-05" db="EMBL/GenBank/DDBJ databases">
        <authorList>
            <person name="Lanie J.A."/>
            <person name="Ng W.-L."/>
            <person name="Kazmierczak K.M."/>
            <person name="Andrzejewski T.M."/>
            <person name="Davidsen T.M."/>
            <person name="Wayne K.J."/>
            <person name="Tettelin H."/>
            <person name="Glass J.I."/>
            <person name="Rusch D."/>
            <person name="Podicherti R."/>
            <person name="Tsui H.-C.T."/>
            <person name="Winkler M.E."/>
        </authorList>
    </citation>
    <scope>NUCLEOTIDE SEQUENCE</scope>
</reference>
<organism evidence="1">
    <name type="scientific">marine metagenome</name>
    <dbReference type="NCBI Taxonomy" id="408172"/>
    <lineage>
        <taxon>unclassified sequences</taxon>
        <taxon>metagenomes</taxon>
        <taxon>ecological metagenomes</taxon>
    </lineage>
</organism>